<reference evidence="1" key="1">
    <citation type="journal article" date="2015" name="Nature">
        <title>Complex archaea that bridge the gap between prokaryotes and eukaryotes.</title>
        <authorList>
            <person name="Spang A."/>
            <person name="Saw J.H."/>
            <person name="Jorgensen S.L."/>
            <person name="Zaremba-Niedzwiedzka K."/>
            <person name="Martijn J."/>
            <person name="Lind A.E."/>
            <person name="van Eijk R."/>
            <person name="Schleper C."/>
            <person name="Guy L."/>
            <person name="Ettema T.J."/>
        </authorList>
    </citation>
    <scope>NUCLEOTIDE SEQUENCE</scope>
</reference>
<gene>
    <name evidence="1" type="ORF">LCGC14_2443140</name>
</gene>
<sequence>MSKAYFLSERDPRFRKQLAL</sequence>
<protein>
    <submittedName>
        <fullName evidence="1">Uncharacterized protein</fullName>
    </submittedName>
</protein>
<accession>A0A0F9C5S6</accession>
<feature type="non-terminal residue" evidence="1">
    <location>
        <position position="20"/>
    </location>
</feature>
<dbReference type="AlphaFoldDB" id="A0A0F9C5S6"/>
<organism evidence="1">
    <name type="scientific">marine sediment metagenome</name>
    <dbReference type="NCBI Taxonomy" id="412755"/>
    <lineage>
        <taxon>unclassified sequences</taxon>
        <taxon>metagenomes</taxon>
        <taxon>ecological metagenomes</taxon>
    </lineage>
</organism>
<evidence type="ECO:0000313" key="1">
    <source>
        <dbReference type="EMBL" id="KKL21662.1"/>
    </source>
</evidence>
<name>A0A0F9C5S6_9ZZZZ</name>
<comment type="caution">
    <text evidence="1">The sequence shown here is derived from an EMBL/GenBank/DDBJ whole genome shotgun (WGS) entry which is preliminary data.</text>
</comment>
<proteinExistence type="predicted"/>
<dbReference type="EMBL" id="LAZR01037643">
    <property type="protein sequence ID" value="KKL21662.1"/>
    <property type="molecule type" value="Genomic_DNA"/>
</dbReference>